<reference evidence="2 3" key="1">
    <citation type="submission" date="2016-04" db="EMBL/GenBank/DDBJ databases">
        <title>A degradative enzymes factory behind the ericoid mycorrhizal symbiosis.</title>
        <authorList>
            <consortium name="DOE Joint Genome Institute"/>
            <person name="Martino E."/>
            <person name="Morin E."/>
            <person name="Grelet G."/>
            <person name="Kuo A."/>
            <person name="Kohler A."/>
            <person name="Daghino S."/>
            <person name="Barry K."/>
            <person name="Choi C."/>
            <person name="Cichocki N."/>
            <person name="Clum A."/>
            <person name="Copeland A."/>
            <person name="Hainaut M."/>
            <person name="Haridas S."/>
            <person name="Labutti K."/>
            <person name="Lindquist E."/>
            <person name="Lipzen A."/>
            <person name="Khouja H.-R."/>
            <person name="Murat C."/>
            <person name="Ohm R."/>
            <person name="Olson A."/>
            <person name="Spatafora J."/>
            <person name="Veneault-Fourrey C."/>
            <person name="Henrissat B."/>
            <person name="Grigoriev I."/>
            <person name="Martin F."/>
            <person name="Perotto S."/>
        </authorList>
    </citation>
    <scope>NUCLEOTIDE SEQUENCE [LARGE SCALE GENOMIC DNA]</scope>
    <source>
        <strain evidence="2 3">F</strain>
    </source>
</reference>
<protein>
    <recommendedName>
        <fullName evidence="1">Ubiquitin-like domain-containing protein</fullName>
    </recommendedName>
</protein>
<accession>A0A2J6RRP8</accession>
<organism evidence="2 3">
    <name type="scientific">Hyaloscypha variabilis (strain UAMH 11265 / GT02V1 / F)</name>
    <name type="common">Meliniomyces variabilis</name>
    <dbReference type="NCBI Taxonomy" id="1149755"/>
    <lineage>
        <taxon>Eukaryota</taxon>
        <taxon>Fungi</taxon>
        <taxon>Dikarya</taxon>
        <taxon>Ascomycota</taxon>
        <taxon>Pezizomycotina</taxon>
        <taxon>Leotiomycetes</taxon>
        <taxon>Helotiales</taxon>
        <taxon>Hyaloscyphaceae</taxon>
        <taxon>Hyaloscypha</taxon>
        <taxon>Hyaloscypha variabilis</taxon>
    </lineage>
</organism>
<dbReference type="InterPro" id="IPR054464">
    <property type="entry name" value="ULD_fung"/>
</dbReference>
<dbReference type="AlphaFoldDB" id="A0A2J6RRP8"/>
<dbReference type="Proteomes" id="UP000235786">
    <property type="component" value="Unassembled WGS sequence"/>
</dbReference>
<dbReference type="PANTHER" id="PTHR38886">
    <property type="entry name" value="SESA DOMAIN-CONTAINING PROTEIN"/>
    <property type="match status" value="1"/>
</dbReference>
<evidence type="ECO:0000259" key="1">
    <source>
        <dbReference type="Pfam" id="PF22893"/>
    </source>
</evidence>
<evidence type="ECO:0000313" key="3">
    <source>
        <dbReference type="Proteomes" id="UP000235786"/>
    </source>
</evidence>
<proteinExistence type="predicted"/>
<keyword evidence="3" id="KW-1185">Reference proteome</keyword>
<dbReference type="OrthoDB" id="3045089at2759"/>
<dbReference type="EMBL" id="KZ613944">
    <property type="protein sequence ID" value="PMD41201.1"/>
    <property type="molecule type" value="Genomic_DNA"/>
</dbReference>
<dbReference type="STRING" id="1149755.A0A2J6RRP8"/>
<dbReference type="PANTHER" id="PTHR38886:SF1">
    <property type="entry name" value="NACHT-NTPASE AND P-LOOP NTPASES N-TERMINAL DOMAIN-CONTAINING PROTEIN"/>
    <property type="match status" value="1"/>
</dbReference>
<gene>
    <name evidence="2" type="ORF">L207DRAFT_425636</name>
</gene>
<name>A0A2J6RRP8_HYAVF</name>
<evidence type="ECO:0000313" key="2">
    <source>
        <dbReference type="EMBL" id="PMD41201.1"/>
    </source>
</evidence>
<feature type="domain" description="Ubiquitin-like" evidence="1">
    <location>
        <begin position="230"/>
        <end position="308"/>
    </location>
</feature>
<dbReference type="Pfam" id="PF22893">
    <property type="entry name" value="ULD_2"/>
    <property type="match status" value="1"/>
</dbReference>
<sequence>MSSGWDPGDITQAVKLVHKIIKSVSSVGGARDDFQQLQSELRGLLRALNEISDLTKQPGQLPEIVALKFAACLCEDTLKNFFGNIAPFDESLRGDSQLSKLKAAPKMVRWELLVKKNIPEFRSYLVAHVGSLNLRLNTALLRLGSKSLVNQVQNQAILKQSVEDSYSKLDTQANDIFTKIKAITQEDTIPKLNSLLDLASSVWLTQNAMVQLFEKAVDALPSPNLRYTWAQAPLKFEDALGRVIPVPSEYDWDKLEAIIQAQFKTGPGQAKVRSGEYELFTGMTSLIPLKSQNFHPMPGMVITMTFIVGQYIGSERCPRVGCRSLSFTQAFTTQTEVKIW</sequence>